<comment type="caution">
    <text evidence="2">The sequence shown here is derived from an EMBL/GenBank/DDBJ whole genome shotgun (WGS) entry which is preliminary data.</text>
</comment>
<evidence type="ECO:0000313" key="2">
    <source>
        <dbReference type="EMBL" id="PON49616.1"/>
    </source>
</evidence>
<evidence type="ECO:0000256" key="1">
    <source>
        <dbReference type="SAM" id="MobiDB-lite"/>
    </source>
</evidence>
<dbReference type="EMBL" id="JXTB01000258">
    <property type="protein sequence ID" value="PON49616.1"/>
    <property type="molecule type" value="Genomic_DNA"/>
</dbReference>
<accession>A0A2P5BLF3</accession>
<dbReference type="OrthoDB" id="10287290at2759"/>
<feature type="compositionally biased region" description="Polar residues" evidence="1">
    <location>
        <begin position="22"/>
        <end position="31"/>
    </location>
</feature>
<feature type="region of interest" description="Disordered" evidence="1">
    <location>
        <begin position="99"/>
        <end position="130"/>
    </location>
</feature>
<dbReference type="AlphaFoldDB" id="A0A2P5BLF3"/>
<proteinExistence type="predicted"/>
<reference evidence="3" key="1">
    <citation type="submission" date="2016-06" db="EMBL/GenBank/DDBJ databases">
        <title>Parallel loss of symbiosis genes in relatives of nitrogen-fixing non-legume Parasponia.</title>
        <authorList>
            <person name="Van Velzen R."/>
            <person name="Holmer R."/>
            <person name="Bu F."/>
            <person name="Rutten L."/>
            <person name="Van Zeijl A."/>
            <person name="Liu W."/>
            <person name="Santuari L."/>
            <person name="Cao Q."/>
            <person name="Sharma T."/>
            <person name="Shen D."/>
            <person name="Roswanjaya Y."/>
            <person name="Wardhani T."/>
            <person name="Kalhor M.S."/>
            <person name="Jansen J."/>
            <person name="Van den Hoogen J."/>
            <person name="Gungor B."/>
            <person name="Hartog M."/>
            <person name="Hontelez J."/>
            <person name="Verver J."/>
            <person name="Yang W.-C."/>
            <person name="Schijlen E."/>
            <person name="Repin R."/>
            <person name="Schilthuizen M."/>
            <person name="Schranz E."/>
            <person name="Heidstra R."/>
            <person name="Miyata K."/>
            <person name="Fedorova E."/>
            <person name="Kohlen W."/>
            <person name="Bisseling T."/>
            <person name="Smit S."/>
            <person name="Geurts R."/>
        </authorList>
    </citation>
    <scope>NUCLEOTIDE SEQUENCE [LARGE SCALE GENOMIC DNA]</scope>
    <source>
        <strain evidence="3">cv. WU1-14</strain>
    </source>
</reference>
<feature type="compositionally biased region" description="Basic and acidic residues" evidence="1">
    <location>
        <begin position="114"/>
        <end position="130"/>
    </location>
</feature>
<organism evidence="2 3">
    <name type="scientific">Parasponia andersonii</name>
    <name type="common">Sponia andersonii</name>
    <dbReference type="NCBI Taxonomy" id="3476"/>
    <lineage>
        <taxon>Eukaryota</taxon>
        <taxon>Viridiplantae</taxon>
        <taxon>Streptophyta</taxon>
        <taxon>Embryophyta</taxon>
        <taxon>Tracheophyta</taxon>
        <taxon>Spermatophyta</taxon>
        <taxon>Magnoliopsida</taxon>
        <taxon>eudicotyledons</taxon>
        <taxon>Gunneridae</taxon>
        <taxon>Pentapetalae</taxon>
        <taxon>rosids</taxon>
        <taxon>fabids</taxon>
        <taxon>Rosales</taxon>
        <taxon>Cannabaceae</taxon>
        <taxon>Parasponia</taxon>
    </lineage>
</organism>
<dbReference type="Proteomes" id="UP000237105">
    <property type="component" value="Unassembled WGS sequence"/>
</dbReference>
<gene>
    <name evidence="2" type="ORF">PanWU01x14_229320</name>
</gene>
<feature type="region of interest" description="Disordered" evidence="1">
    <location>
        <begin position="66"/>
        <end position="85"/>
    </location>
</feature>
<name>A0A2P5BLF3_PARAD</name>
<sequence>MSINSFPNQVLGDRVGKIASLKGSSPESPNVGNAACEGTNDAQAETATLHRTNPSKVSMKYLKSHLSASQTNHSHPGGRDKHLQRNGSNRIECAELMSLQSSQAQTSPSPANWVDRKQGGETKSRTQLRRHGEDRNVLKIWIIIKAVAGNMMGIMSPFPPSNADPSKAVPSQNLSKFVTSRAYHDLVMPRIMTNISALNPQKPQ</sequence>
<feature type="region of interest" description="Disordered" evidence="1">
    <location>
        <begin position="17"/>
        <end position="57"/>
    </location>
</feature>
<evidence type="ECO:0000313" key="3">
    <source>
        <dbReference type="Proteomes" id="UP000237105"/>
    </source>
</evidence>
<protein>
    <submittedName>
        <fullName evidence="2">Uncharacterized protein</fullName>
    </submittedName>
</protein>
<feature type="compositionally biased region" description="Low complexity" evidence="1">
    <location>
        <begin position="99"/>
        <end position="111"/>
    </location>
</feature>
<keyword evidence="3" id="KW-1185">Reference proteome</keyword>
<feature type="compositionally biased region" description="Polar residues" evidence="1">
    <location>
        <begin position="40"/>
        <end position="56"/>
    </location>
</feature>